<comment type="caution">
    <text evidence="7">The sequence shown here is derived from an EMBL/GenBank/DDBJ whole genome shotgun (WGS) entry which is preliminary data.</text>
</comment>
<evidence type="ECO:0000256" key="4">
    <source>
        <dbReference type="ARBA" id="ARBA00023223"/>
    </source>
</evidence>
<evidence type="ECO:0000256" key="5">
    <source>
        <dbReference type="ARBA" id="ARBA00038177"/>
    </source>
</evidence>
<keyword evidence="1" id="KW-0285">Flavoprotein</keyword>
<dbReference type="PROSITE" id="PS51384">
    <property type="entry name" value="FAD_FR"/>
    <property type="match status" value="1"/>
</dbReference>
<dbReference type="EMBL" id="PYLZ01000003">
    <property type="protein sequence ID" value="PSW25590.1"/>
    <property type="molecule type" value="Genomic_DNA"/>
</dbReference>
<dbReference type="PRINTS" id="PR00410">
    <property type="entry name" value="PHEHYDRXLASE"/>
</dbReference>
<comment type="similarity">
    <text evidence="5">Belongs to the Fre/LuxG FAD/NAD(P) flavoprotein oxidoreductase family.</text>
</comment>
<keyword evidence="3" id="KW-0560">Oxidoreductase</keyword>
<dbReference type="SUPFAM" id="SSF52343">
    <property type="entry name" value="Ferredoxin reductase-like, C-terminal NADP-linked domain"/>
    <property type="match status" value="1"/>
</dbReference>
<dbReference type="InterPro" id="IPR001433">
    <property type="entry name" value="OxRdtase_FAD/NAD-bd"/>
</dbReference>
<evidence type="ECO:0000313" key="7">
    <source>
        <dbReference type="EMBL" id="PSW25590.1"/>
    </source>
</evidence>
<name>A0A0J8VF75_9GAMM</name>
<dbReference type="RefSeq" id="WP_048897610.1">
    <property type="nucleotide sequence ID" value="NZ_AP024853.1"/>
</dbReference>
<proteinExistence type="inferred from homology"/>
<dbReference type="InterPro" id="IPR017938">
    <property type="entry name" value="Riboflavin_synthase-like_b-brl"/>
</dbReference>
<dbReference type="Gene3D" id="3.40.50.80">
    <property type="entry name" value="Nucleotide-binding domain of ferredoxin-NADP reductase (FNR) module"/>
    <property type="match status" value="1"/>
</dbReference>
<dbReference type="PANTHER" id="PTHR47354:SF7">
    <property type="entry name" value="NAD(P)H-FLAVIN REDUCTASE"/>
    <property type="match status" value="1"/>
</dbReference>
<protein>
    <recommendedName>
        <fullName evidence="6">FAD-binding FR-type domain-containing protein</fullName>
    </recommendedName>
</protein>
<evidence type="ECO:0000256" key="3">
    <source>
        <dbReference type="ARBA" id="ARBA00023002"/>
    </source>
</evidence>
<dbReference type="Gene3D" id="2.40.30.10">
    <property type="entry name" value="Translation factors"/>
    <property type="match status" value="1"/>
</dbReference>
<evidence type="ECO:0000259" key="6">
    <source>
        <dbReference type="PROSITE" id="PS51384"/>
    </source>
</evidence>
<dbReference type="GO" id="GO:0016491">
    <property type="term" value="F:oxidoreductase activity"/>
    <property type="evidence" value="ECO:0007669"/>
    <property type="project" value="UniProtKB-KW"/>
</dbReference>
<dbReference type="Pfam" id="PF00175">
    <property type="entry name" value="NAD_binding_1"/>
    <property type="match status" value="1"/>
</dbReference>
<dbReference type="Proteomes" id="UP000240481">
    <property type="component" value="Unassembled WGS sequence"/>
</dbReference>
<reference evidence="7 8" key="1">
    <citation type="submission" date="2018-01" db="EMBL/GenBank/DDBJ databases">
        <title>Whole genome sequencing of Histamine producing bacteria.</title>
        <authorList>
            <person name="Butler K."/>
        </authorList>
    </citation>
    <scope>NUCLEOTIDE SEQUENCE [LARGE SCALE GENOMIC DNA]</scope>
    <source>
        <strain evidence="7 8">DSM 24669</strain>
    </source>
</reference>
<evidence type="ECO:0000313" key="8">
    <source>
        <dbReference type="Proteomes" id="UP000240481"/>
    </source>
</evidence>
<dbReference type="InterPro" id="IPR017927">
    <property type="entry name" value="FAD-bd_FR_type"/>
</dbReference>
<keyword evidence="4" id="KW-0455">Luminescence</keyword>
<dbReference type="SUPFAM" id="SSF63380">
    <property type="entry name" value="Riboflavin synthase domain-like"/>
    <property type="match status" value="1"/>
</dbReference>
<keyword evidence="8" id="KW-1185">Reference proteome</keyword>
<dbReference type="AlphaFoldDB" id="A0A0J8VF75"/>
<dbReference type="InterPro" id="IPR050415">
    <property type="entry name" value="MRET"/>
</dbReference>
<organism evidence="7 8">
    <name type="scientific">Photobacterium swingsii</name>
    <dbReference type="NCBI Taxonomy" id="680026"/>
    <lineage>
        <taxon>Bacteria</taxon>
        <taxon>Pseudomonadati</taxon>
        <taxon>Pseudomonadota</taxon>
        <taxon>Gammaproteobacteria</taxon>
        <taxon>Vibrionales</taxon>
        <taxon>Vibrionaceae</taxon>
        <taxon>Photobacterium</taxon>
    </lineage>
</organism>
<dbReference type="InterPro" id="IPR039261">
    <property type="entry name" value="FNR_nucleotide-bd"/>
</dbReference>
<gene>
    <name evidence="7" type="ORF">C9I94_08085</name>
</gene>
<accession>A0A0J8VF75</accession>
<dbReference type="GO" id="GO:0008218">
    <property type="term" value="P:bioluminescence"/>
    <property type="evidence" value="ECO:0007669"/>
    <property type="project" value="UniProtKB-KW"/>
</dbReference>
<dbReference type="PANTHER" id="PTHR47354">
    <property type="entry name" value="NADH OXIDOREDUCTASE HCR"/>
    <property type="match status" value="1"/>
</dbReference>
<keyword evidence="2" id="KW-0274">FAD</keyword>
<evidence type="ECO:0000256" key="1">
    <source>
        <dbReference type="ARBA" id="ARBA00022630"/>
    </source>
</evidence>
<dbReference type="STRING" id="680026.AB733_04180"/>
<dbReference type="OrthoDB" id="5829678at2"/>
<sequence length="232" mass="26134">MTIHCKVVSLTYLNTKTLAVCLQADREFEFKAGQYVSIDLGESGKLPFSIASMPMGDSRFELHLGGISEQSSLLAGVKYLQSCFERGHVVKVETAKGNAWLRETKAKVILIAGGSGYTYARSILQAALRQDPERHLTLYWGAYSESDLYEHDYLMGLTKEYTNFHYIPVTEVTSADSVTRQGKLLDIVYQDADFWALPDVYICGRYEMVQAASLYLERQYEGRLTLYSDALS</sequence>
<feature type="domain" description="FAD-binding FR-type" evidence="6">
    <location>
        <begin position="1"/>
        <end position="102"/>
    </location>
</feature>
<evidence type="ECO:0000256" key="2">
    <source>
        <dbReference type="ARBA" id="ARBA00022827"/>
    </source>
</evidence>